<keyword evidence="2" id="KW-0472">Membrane</keyword>
<dbReference type="RefSeq" id="WP_167527724.1">
    <property type="nucleotide sequence ID" value="NZ_AP021874.1"/>
</dbReference>
<proteinExistence type="predicted"/>
<dbReference type="KEGG" id="dalk:DSCA_23130"/>
<dbReference type="Gene3D" id="2.40.170.20">
    <property type="entry name" value="TonB-dependent receptor, beta-barrel domain"/>
    <property type="match status" value="2"/>
</dbReference>
<evidence type="ECO:0000313" key="4">
    <source>
        <dbReference type="EMBL" id="BBO68383.1"/>
    </source>
</evidence>
<protein>
    <recommendedName>
        <fullName evidence="6">Outer membrane protein beta-barrel domain-containing protein</fullName>
    </recommendedName>
</protein>
<comment type="subcellular location">
    <subcellularLocation>
        <location evidence="1">Cell outer membrane</location>
    </subcellularLocation>
</comment>
<name>A0A5K7YIM2_9BACT</name>
<organism evidence="4 5">
    <name type="scientific">Desulfosarcina alkanivorans</name>
    <dbReference type="NCBI Taxonomy" id="571177"/>
    <lineage>
        <taxon>Bacteria</taxon>
        <taxon>Pseudomonadati</taxon>
        <taxon>Thermodesulfobacteriota</taxon>
        <taxon>Desulfobacteria</taxon>
        <taxon>Desulfobacterales</taxon>
        <taxon>Desulfosarcinaceae</taxon>
        <taxon>Desulfosarcina</taxon>
    </lineage>
</organism>
<evidence type="ECO:0000256" key="1">
    <source>
        <dbReference type="ARBA" id="ARBA00004442"/>
    </source>
</evidence>
<evidence type="ECO:0008006" key="6">
    <source>
        <dbReference type="Google" id="ProtNLM"/>
    </source>
</evidence>
<evidence type="ECO:0000256" key="2">
    <source>
        <dbReference type="ARBA" id="ARBA00023136"/>
    </source>
</evidence>
<evidence type="ECO:0000256" key="3">
    <source>
        <dbReference type="ARBA" id="ARBA00023237"/>
    </source>
</evidence>
<dbReference type="InterPro" id="IPR036942">
    <property type="entry name" value="Beta-barrel_TonB_sf"/>
</dbReference>
<sequence>MLKLLCPYCALGADNQLVTSVAASYEYNDNIRLDDRGELADSIYTIAPRLALVREGERLSARADAMAEFYRYGDYDDFDDTDQWYNAEASYQATERWQLGLEGHLSDDNRPDRDIETTGVVLGNIRRKRSNAGASAAYVFSEMTSGGLFVEFNRENYDDDQTSDRRDYHAVLYLNRSLEGGLARTTGRLNLGYSHYEFERDYTLTGTDGFFDITTAISDDSEVDSYSLTAGTETALTERLDLTVDLGGRYARSESDQGVARTYDPPLIVQSPVTSSDSYDSWGFVGSLTAEYRGERSSCALFFSHDLQPVSGQNSTANRTTVRLSGQMRLLERLRANLAVQWYRNESDQDDPTQDDVDTQTWNLRGGLTWSLTDDFDLTADYVYTVYEDRDGDTTACRNKFLLQLTAAHDWLE</sequence>
<dbReference type="EMBL" id="AP021874">
    <property type="protein sequence ID" value="BBO68383.1"/>
    <property type="molecule type" value="Genomic_DNA"/>
</dbReference>
<reference evidence="4 5" key="1">
    <citation type="submission" date="2019-11" db="EMBL/GenBank/DDBJ databases">
        <title>Comparative genomics of hydrocarbon-degrading Desulfosarcina strains.</title>
        <authorList>
            <person name="Watanabe M."/>
            <person name="Kojima H."/>
            <person name="Fukui M."/>
        </authorList>
    </citation>
    <scope>NUCLEOTIDE SEQUENCE [LARGE SCALE GENOMIC DNA]</scope>
    <source>
        <strain evidence="4 5">PL12</strain>
    </source>
</reference>
<evidence type="ECO:0000313" key="5">
    <source>
        <dbReference type="Proteomes" id="UP000427906"/>
    </source>
</evidence>
<keyword evidence="3" id="KW-0998">Cell outer membrane</keyword>
<keyword evidence="5" id="KW-1185">Reference proteome</keyword>
<accession>A0A5K7YIM2</accession>
<dbReference type="Proteomes" id="UP000427906">
    <property type="component" value="Chromosome"/>
</dbReference>
<gene>
    <name evidence="4" type="ORF">DSCA_23130</name>
</gene>
<dbReference type="GO" id="GO:0009279">
    <property type="term" value="C:cell outer membrane"/>
    <property type="evidence" value="ECO:0007669"/>
    <property type="project" value="UniProtKB-SubCell"/>
</dbReference>
<dbReference type="SUPFAM" id="SSF56935">
    <property type="entry name" value="Porins"/>
    <property type="match status" value="2"/>
</dbReference>
<dbReference type="AlphaFoldDB" id="A0A5K7YIM2"/>